<proteinExistence type="predicted"/>
<feature type="compositionally biased region" description="Polar residues" evidence="1">
    <location>
        <begin position="192"/>
        <end position="205"/>
    </location>
</feature>
<feature type="region of interest" description="Disordered" evidence="1">
    <location>
        <begin position="37"/>
        <end position="212"/>
    </location>
</feature>
<dbReference type="InterPro" id="IPR021641">
    <property type="entry name" value="DUF3245"/>
</dbReference>
<evidence type="ECO:0000256" key="1">
    <source>
        <dbReference type="SAM" id="MobiDB-lite"/>
    </source>
</evidence>
<dbReference type="Proteomes" id="UP001437256">
    <property type="component" value="Unassembled WGS sequence"/>
</dbReference>
<keyword evidence="3" id="KW-1185">Reference proteome</keyword>
<comment type="caution">
    <text evidence="2">The sequence shown here is derived from an EMBL/GenBank/DDBJ whole genome shotgun (WGS) entry which is preliminary data.</text>
</comment>
<sequence>MADEDTVDTEALQAQIDLSMSYMHGLVSSWIKPSAKSVKSNDKSFEAELQESLRRPPRLGVGASIPEANASNTREAARLKGQLTGKRKRDTNDDPVPPLKYHHLSNDDDEEESRSGAIKKKVASDPFSGKDKRKALPAPLQSNTIEIRPTSEKSEAAAKSEIQTSGVPDVGNTKDRISSKETNHEAVKTQHSEVQVSAHNSQGMSERSREFC</sequence>
<feature type="compositionally biased region" description="Basic and acidic residues" evidence="1">
    <location>
        <begin position="39"/>
        <end position="54"/>
    </location>
</feature>
<dbReference type="EMBL" id="JBBXMP010000024">
    <property type="protein sequence ID" value="KAL0067600.1"/>
    <property type="molecule type" value="Genomic_DNA"/>
</dbReference>
<evidence type="ECO:0000313" key="3">
    <source>
        <dbReference type="Proteomes" id="UP001437256"/>
    </source>
</evidence>
<protein>
    <submittedName>
        <fullName evidence="2">Uncharacterized protein</fullName>
    </submittedName>
</protein>
<feature type="compositionally biased region" description="Basic and acidic residues" evidence="1">
    <location>
        <begin position="172"/>
        <end position="191"/>
    </location>
</feature>
<organism evidence="2 3">
    <name type="scientific">Marasmius tenuissimus</name>
    <dbReference type="NCBI Taxonomy" id="585030"/>
    <lineage>
        <taxon>Eukaryota</taxon>
        <taxon>Fungi</taxon>
        <taxon>Dikarya</taxon>
        <taxon>Basidiomycota</taxon>
        <taxon>Agaricomycotina</taxon>
        <taxon>Agaricomycetes</taxon>
        <taxon>Agaricomycetidae</taxon>
        <taxon>Agaricales</taxon>
        <taxon>Marasmiineae</taxon>
        <taxon>Marasmiaceae</taxon>
        <taxon>Marasmius</taxon>
    </lineage>
</organism>
<evidence type="ECO:0000313" key="2">
    <source>
        <dbReference type="EMBL" id="KAL0067600.1"/>
    </source>
</evidence>
<dbReference type="Pfam" id="PF11595">
    <property type="entry name" value="DUF3245"/>
    <property type="match status" value="1"/>
</dbReference>
<accession>A0ABR3A220</accession>
<reference evidence="2 3" key="1">
    <citation type="submission" date="2024-05" db="EMBL/GenBank/DDBJ databases">
        <title>A draft genome resource for the thread blight pathogen Marasmius tenuissimus strain MS-2.</title>
        <authorList>
            <person name="Yulfo-Soto G.E."/>
            <person name="Baruah I.K."/>
            <person name="Amoako-Attah I."/>
            <person name="Bukari Y."/>
            <person name="Meinhardt L.W."/>
            <person name="Bailey B.A."/>
            <person name="Cohen S.P."/>
        </authorList>
    </citation>
    <scope>NUCLEOTIDE SEQUENCE [LARGE SCALE GENOMIC DNA]</scope>
    <source>
        <strain evidence="2 3">MS-2</strain>
    </source>
</reference>
<name>A0ABR3A220_9AGAR</name>
<gene>
    <name evidence="2" type="ORF">AAF712_005315</name>
</gene>
<feature type="compositionally biased region" description="Basic and acidic residues" evidence="1">
    <location>
        <begin position="149"/>
        <end position="158"/>
    </location>
</feature>